<dbReference type="Gene3D" id="3.30.530.20">
    <property type="match status" value="1"/>
</dbReference>
<name>A0A437LWG0_9SPHN</name>
<keyword evidence="4" id="KW-1185">Reference proteome</keyword>
<dbReference type="InterPro" id="IPR013538">
    <property type="entry name" value="ASHA1/2-like_C"/>
</dbReference>
<comment type="caution">
    <text evidence="3">The sequence shown here is derived from an EMBL/GenBank/DDBJ whole genome shotgun (WGS) entry which is preliminary data.</text>
</comment>
<sequence>MTETIQAAVVIERRYKAAPEELWALWTTRDGFESWWGPESFRVEVHKLEPHAGGKIDYDMIADTPEAVTAMKQMGQPVSHMTHGWFGIFEPHSKVTLLHMIDFVPGMEPYETKIEVDFIPDGDHTRMITTLHPHLDPHWTQMSVEGYTSQLTKLDTRYA</sequence>
<dbReference type="SUPFAM" id="SSF55961">
    <property type="entry name" value="Bet v1-like"/>
    <property type="match status" value="1"/>
</dbReference>
<dbReference type="RefSeq" id="WP_127745888.1">
    <property type="nucleotide sequence ID" value="NZ_SACN01000004.1"/>
</dbReference>
<dbReference type="Proteomes" id="UP000282971">
    <property type="component" value="Unassembled WGS sequence"/>
</dbReference>
<comment type="similarity">
    <text evidence="1">Belongs to the AHA1 family.</text>
</comment>
<dbReference type="AlphaFoldDB" id="A0A437LWG0"/>
<dbReference type="OrthoDB" id="9805228at2"/>
<gene>
    <name evidence="3" type="ORF">EOD43_20290</name>
</gene>
<dbReference type="CDD" id="cd07814">
    <property type="entry name" value="SRPBCC_CalC_Aha1-like"/>
    <property type="match status" value="1"/>
</dbReference>
<protein>
    <submittedName>
        <fullName evidence="3">SRPBCC domain-containing protein</fullName>
    </submittedName>
</protein>
<evidence type="ECO:0000256" key="1">
    <source>
        <dbReference type="ARBA" id="ARBA00006817"/>
    </source>
</evidence>
<dbReference type="Pfam" id="PF08327">
    <property type="entry name" value="AHSA1"/>
    <property type="match status" value="1"/>
</dbReference>
<dbReference type="EMBL" id="SACN01000004">
    <property type="protein sequence ID" value="RVT89724.1"/>
    <property type="molecule type" value="Genomic_DNA"/>
</dbReference>
<organism evidence="3 4">
    <name type="scientific">Sphingomonas crocodyli</name>
    <dbReference type="NCBI Taxonomy" id="1979270"/>
    <lineage>
        <taxon>Bacteria</taxon>
        <taxon>Pseudomonadati</taxon>
        <taxon>Pseudomonadota</taxon>
        <taxon>Alphaproteobacteria</taxon>
        <taxon>Sphingomonadales</taxon>
        <taxon>Sphingomonadaceae</taxon>
        <taxon>Sphingomonas</taxon>
    </lineage>
</organism>
<evidence type="ECO:0000313" key="3">
    <source>
        <dbReference type="EMBL" id="RVT89724.1"/>
    </source>
</evidence>
<evidence type="ECO:0000259" key="2">
    <source>
        <dbReference type="Pfam" id="PF08327"/>
    </source>
</evidence>
<evidence type="ECO:0000313" key="4">
    <source>
        <dbReference type="Proteomes" id="UP000282971"/>
    </source>
</evidence>
<reference evidence="3 4" key="1">
    <citation type="submission" date="2019-01" db="EMBL/GenBank/DDBJ databases">
        <authorList>
            <person name="Chen W.-M."/>
        </authorList>
    </citation>
    <scope>NUCLEOTIDE SEQUENCE [LARGE SCALE GENOMIC DNA]</scope>
    <source>
        <strain evidence="3 4">CCP-7</strain>
    </source>
</reference>
<feature type="domain" description="Activator of Hsp90 ATPase homologue 1/2-like C-terminal" evidence="2">
    <location>
        <begin position="16"/>
        <end position="155"/>
    </location>
</feature>
<dbReference type="InterPro" id="IPR023393">
    <property type="entry name" value="START-like_dom_sf"/>
</dbReference>
<accession>A0A437LWG0</accession>
<proteinExistence type="inferred from homology"/>